<dbReference type="Gene3D" id="3.40.630.190">
    <property type="entry name" value="LCP protein"/>
    <property type="match status" value="1"/>
</dbReference>
<feature type="region of interest" description="Disordered" evidence="2">
    <location>
        <begin position="1"/>
        <end position="189"/>
    </location>
</feature>
<feature type="compositionally biased region" description="Low complexity" evidence="2">
    <location>
        <begin position="1"/>
        <end position="20"/>
    </location>
</feature>
<keyword evidence="3" id="KW-0812">Transmembrane</keyword>
<accession>A0A4P6EZP7</accession>
<dbReference type="AlphaFoldDB" id="A0A4P6EZP7"/>
<evidence type="ECO:0000256" key="2">
    <source>
        <dbReference type="SAM" id="MobiDB-lite"/>
    </source>
</evidence>
<sequence>MSDRQIPPSFIPSGSGSRRPPASDDAVTVGPRGQHPPHPERRIQRPDERPDDAVPASSEPRVRRQSSREIPVTPAPRRSAARPASVQPGSAPRGAAPRGAAPRVVGGGTRGAEARAATPRAIPPRPDALGAAGSRALPAEQSARRAGSSGAPAAHAAATRPATRPQTRPGVDPSRAPRPDASGPPRTPPRLRIRKRRVVALVSVLVLLLVLAWPVGLLIWANGKIVHTEALSGAGNTPGTTYLLAGSDERGSGGIEDETTGSRTDTIMLLHKPSSGPAALISLPRDSFVEIPGHGSNKLNAAFSWGGAPLLVQTVEHLTGLTVDHYVEVGFGGIADVVDAVGGVNLCLDLDVNDANSGLVWTSGCHDVDGTTAIAFSRMRYSDPKGDIGRTERQRQLIAAVSSKIADPGLLVRPGKQVSLADAGIGSLTVSEGTNILDFASLALAFRAANGPGGITGTPWIRSLDFRPGHNVGSTVQLDADRNAALWTGLRDGTLEPGVVGGVPQ</sequence>
<dbReference type="OrthoDB" id="9782542at2"/>
<dbReference type="PANTHER" id="PTHR33392:SF6">
    <property type="entry name" value="POLYISOPRENYL-TEICHOIC ACID--PEPTIDOGLYCAN TEICHOIC ACID TRANSFERASE TAGU"/>
    <property type="match status" value="1"/>
</dbReference>
<organism evidence="5 6">
    <name type="scientific">Xylanimonas protaetiae</name>
    <dbReference type="NCBI Taxonomy" id="2509457"/>
    <lineage>
        <taxon>Bacteria</taxon>
        <taxon>Bacillati</taxon>
        <taxon>Actinomycetota</taxon>
        <taxon>Actinomycetes</taxon>
        <taxon>Micrococcales</taxon>
        <taxon>Promicromonosporaceae</taxon>
        <taxon>Xylanimonas</taxon>
    </lineage>
</organism>
<keyword evidence="6" id="KW-1185">Reference proteome</keyword>
<keyword evidence="3" id="KW-0472">Membrane</keyword>
<name>A0A4P6EZP7_9MICO</name>
<reference evidence="5 6" key="1">
    <citation type="submission" date="2019-01" db="EMBL/GenBank/DDBJ databases">
        <title>Genome sequencing of strain FW10M-9.</title>
        <authorList>
            <person name="Heo J."/>
            <person name="Kim S.-J."/>
            <person name="Kim J.-S."/>
            <person name="Hong S.-B."/>
            <person name="Kwon S.-W."/>
        </authorList>
    </citation>
    <scope>NUCLEOTIDE SEQUENCE [LARGE SCALE GENOMIC DNA]</scope>
    <source>
        <strain evidence="5 6">FW10M-9</strain>
    </source>
</reference>
<feature type="compositionally biased region" description="Low complexity" evidence="2">
    <location>
        <begin position="75"/>
        <end position="104"/>
    </location>
</feature>
<dbReference type="NCBIfam" id="TIGR00350">
    <property type="entry name" value="lytR_cpsA_psr"/>
    <property type="match status" value="1"/>
</dbReference>
<dbReference type="Proteomes" id="UP000292118">
    <property type="component" value="Chromosome"/>
</dbReference>
<dbReference type="Pfam" id="PF03816">
    <property type="entry name" value="LytR_cpsA_psr"/>
    <property type="match status" value="1"/>
</dbReference>
<evidence type="ECO:0000256" key="3">
    <source>
        <dbReference type="SAM" id="Phobius"/>
    </source>
</evidence>
<dbReference type="EMBL" id="CP035493">
    <property type="protein sequence ID" value="QAY68930.1"/>
    <property type="molecule type" value="Genomic_DNA"/>
</dbReference>
<evidence type="ECO:0000256" key="1">
    <source>
        <dbReference type="ARBA" id="ARBA00006068"/>
    </source>
</evidence>
<feature type="compositionally biased region" description="Low complexity" evidence="2">
    <location>
        <begin position="144"/>
        <end position="170"/>
    </location>
</feature>
<feature type="domain" description="Cell envelope-related transcriptional attenuator" evidence="4">
    <location>
        <begin position="263"/>
        <end position="406"/>
    </location>
</feature>
<dbReference type="InterPro" id="IPR004474">
    <property type="entry name" value="LytR_CpsA_psr"/>
</dbReference>
<evidence type="ECO:0000313" key="6">
    <source>
        <dbReference type="Proteomes" id="UP000292118"/>
    </source>
</evidence>
<evidence type="ECO:0000313" key="5">
    <source>
        <dbReference type="EMBL" id="QAY68930.1"/>
    </source>
</evidence>
<dbReference type="PANTHER" id="PTHR33392">
    <property type="entry name" value="POLYISOPRENYL-TEICHOIC ACID--PEPTIDOGLYCAN TEICHOIC ACID TRANSFERASE TAGU"/>
    <property type="match status" value="1"/>
</dbReference>
<evidence type="ECO:0000259" key="4">
    <source>
        <dbReference type="Pfam" id="PF03816"/>
    </source>
</evidence>
<dbReference type="KEGG" id="xya:ET471_01790"/>
<dbReference type="RefSeq" id="WP_129186331.1">
    <property type="nucleotide sequence ID" value="NZ_CP035493.1"/>
</dbReference>
<proteinExistence type="inferred from homology"/>
<feature type="transmembrane region" description="Helical" evidence="3">
    <location>
        <begin position="198"/>
        <end position="221"/>
    </location>
</feature>
<gene>
    <name evidence="5" type="ORF">ET471_01790</name>
</gene>
<feature type="compositionally biased region" description="Basic and acidic residues" evidence="2">
    <location>
        <begin position="37"/>
        <end position="52"/>
    </location>
</feature>
<keyword evidence="3" id="KW-1133">Transmembrane helix</keyword>
<protein>
    <submittedName>
        <fullName evidence="5">LytR family transcriptional regulator</fullName>
    </submittedName>
</protein>
<dbReference type="InterPro" id="IPR050922">
    <property type="entry name" value="LytR/CpsA/Psr_CW_biosynth"/>
</dbReference>
<comment type="similarity">
    <text evidence="1">Belongs to the LytR/CpsA/Psr (LCP) family.</text>
</comment>